<reference evidence="3 4" key="1">
    <citation type="submission" date="2021-01" db="EMBL/GenBank/DDBJ databases">
        <title>Tumebacillus sp. strain ITR2 16S ribosomal RNA gene Genome sequencing and assembly.</title>
        <authorList>
            <person name="Kang M."/>
        </authorList>
    </citation>
    <scope>NUCLEOTIDE SEQUENCE [LARGE SCALE GENOMIC DNA]</scope>
    <source>
        <strain evidence="3 4">ITR2</strain>
    </source>
</reference>
<name>A0ABS1JEC2_9BACL</name>
<keyword evidence="4" id="KW-1185">Reference proteome</keyword>
<dbReference type="InterPro" id="IPR049492">
    <property type="entry name" value="BD-FAE-like_dom"/>
</dbReference>
<proteinExistence type="predicted"/>
<dbReference type="InterPro" id="IPR029058">
    <property type="entry name" value="AB_hydrolase_fold"/>
</dbReference>
<dbReference type="InterPro" id="IPR050300">
    <property type="entry name" value="GDXG_lipolytic_enzyme"/>
</dbReference>
<dbReference type="SUPFAM" id="SSF53474">
    <property type="entry name" value="alpha/beta-Hydrolases"/>
    <property type="match status" value="1"/>
</dbReference>
<dbReference type="Proteomes" id="UP000602284">
    <property type="component" value="Unassembled WGS sequence"/>
</dbReference>
<organism evidence="3 4">
    <name type="scientific">Tumebacillus amylolyticus</name>
    <dbReference type="NCBI Taxonomy" id="2801339"/>
    <lineage>
        <taxon>Bacteria</taxon>
        <taxon>Bacillati</taxon>
        <taxon>Bacillota</taxon>
        <taxon>Bacilli</taxon>
        <taxon>Bacillales</taxon>
        <taxon>Alicyclobacillaceae</taxon>
        <taxon>Tumebacillus</taxon>
    </lineage>
</organism>
<comment type="caution">
    <text evidence="3">The sequence shown here is derived from an EMBL/GenBank/DDBJ whole genome shotgun (WGS) entry which is preliminary data.</text>
</comment>
<keyword evidence="1 3" id="KW-0378">Hydrolase</keyword>
<dbReference type="Pfam" id="PF20434">
    <property type="entry name" value="BD-FAE"/>
    <property type="match status" value="1"/>
</dbReference>
<evidence type="ECO:0000313" key="4">
    <source>
        <dbReference type="Proteomes" id="UP000602284"/>
    </source>
</evidence>
<dbReference type="Gene3D" id="3.40.50.1820">
    <property type="entry name" value="alpha/beta hydrolase"/>
    <property type="match status" value="1"/>
</dbReference>
<gene>
    <name evidence="3" type="ORF">JJB07_18525</name>
</gene>
<evidence type="ECO:0000259" key="2">
    <source>
        <dbReference type="Pfam" id="PF20434"/>
    </source>
</evidence>
<evidence type="ECO:0000313" key="3">
    <source>
        <dbReference type="EMBL" id="MBL0388604.1"/>
    </source>
</evidence>
<dbReference type="EMBL" id="JAEQNB010000006">
    <property type="protein sequence ID" value="MBL0388604.1"/>
    <property type="molecule type" value="Genomic_DNA"/>
</dbReference>
<dbReference type="GO" id="GO:0016787">
    <property type="term" value="F:hydrolase activity"/>
    <property type="evidence" value="ECO:0007669"/>
    <property type="project" value="UniProtKB-KW"/>
</dbReference>
<dbReference type="PANTHER" id="PTHR48081:SF33">
    <property type="entry name" value="KYNURENINE FORMAMIDASE"/>
    <property type="match status" value="1"/>
</dbReference>
<protein>
    <submittedName>
        <fullName evidence="3">Alpha/beta hydrolase</fullName>
    </submittedName>
</protein>
<accession>A0ABS1JEC2</accession>
<dbReference type="RefSeq" id="WP_201637564.1">
    <property type="nucleotide sequence ID" value="NZ_JAEQNB010000006.1"/>
</dbReference>
<evidence type="ECO:0000256" key="1">
    <source>
        <dbReference type="ARBA" id="ARBA00022801"/>
    </source>
</evidence>
<dbReference type="PANTHER" id="PTHR48081">
    <property type="entry name" value="AB HYDROLASE SUPERFAMILY PROTEIN C4A8.06C"/>
    <property type="match status" value="1"/>
</dbReference>
<feature type="domain" description="BD-FAE-like" evidence="2">
    <location>
        <begin position="21"/>
        <end position="210"/>
    </location>
</feature>
<sequence length="255" mass="27714">MKRIAYGDNEWHFGELRLPEGAGPHPVVLIIHGGFWYAQYGLDQMDIMAEDFRARGYASWNIEYRRIGHEGGAYPGTLLDVGAAADHLHEVAASYPLDLSRVVALGHSAGGHLALWLAGRHQLPVDSELAVTTPLRLKGVLSLAGANDLHHMWEVRQENSPVVALLGGTPAEFPERYAQASPAQLLPFGVPQVLVHGTEDKHVPVALSTDYLPKAQAAGDSVELIELSGVEHFKVIDPTSEAWPPIVEALRKLIG</sequence>